<dbReference type="RefSeq" id="WP_188347932.1">
    <property type="nucleotide sequence ID" value="NZ_CP017195.1"/>
</dbReference>
<evidence type="ECO:0000313" key="1">
    <source>
        <dbReference type="EMBL" id="QDJ27468.1"/>
    </source>
</evidence>
<dbReference type="EMBL" id="CP017195">
    <property type="protein sequence ID" value="QDJ27468.1"/>
    <property type="molecule type" value="Genomic_DNA"/>
</dbReference>
<protein>
    <recommendedName>
        <fullName evidence="4">DUF4176 domain-containing protein</fullName>
    </recommendedName>
</protein>
<name>A0A7L4WCW6_9LACT</name>
<dbReference type="EMBL" id="CP017195">
    <property type="protein sequence ID" value="QDJ28178.1"/>
    <property type="molecule type" value="Genomic_DNA"/>
</dbReference>
<evidence type="ECO:0008006" key="4">
    <source>
        <dbReference type="Google" id="ProtNLM"/>
    </source>
</evidence>
<accession>A0A7L4WCW6</accession>
<dbReference type="AlphaFoldDB" id="A0A7L4WCW6"/>
<organism evidence="2 3">
    <name type="scientific">Pseudolactococcus paracarnosus</name>
    <dbReference type="NCBI Taxonomy" id="2749962"/>
    <lineage>
        <taxon>Bacteria</taxon>
        <taxon>Bacillati</taxon>
        <taxon>Bacillota</taxon>
        <taxon>Bacilli</taxon>
        <taxon>Lactobacillales</taxon>
        <taxon>Streptococcaceae</taxon>
        <taxon>Pseudolactococcus</taxon>
    </lineage>
</organism>
<dbReference type="InterPro" id="IPR025233">
    <property type="entry name" value="DUF4176"/>
</dbReference>
<reference evidence="2 3" key="1">
    <citation type="submission" date="2016-09" db="EMBL/GenBank/DDBJ databases">
        <title>Lactic acid bacteria from MAP meat Genome sequencing and assembly.</title>
        <authorList>
            <person name="Behr J."/>
            <person name="Hilgarth M."/>
            <person name="Vogel R.F."/>
        </authorList>
    </citation>
    <scope>NUCLEOTIDE SEQUENCE [LARGE SCALE GENOMIC DNA]</scope>
    <source>
        <strain evidence="2 3">TMW21615</strain>
    </source>
</reference>
<dbReference type="KEGG" id="lpaa:BHS01_06410"/>
<dbReference type="KEGG" id="lpaa:BHS01_02305"/>
<dbReference type="Pfam" id="PF13780">
    <property type="entry name" value="DUF4176"/>
    <property type="match status" value="1"/>
</dbReference>
<evidence type="ECO:0000313" key="2">
    <source>
        <dbReference type="EMBL" id="QDJ28178.1"/>
    </source>
</evidence>
<dbReference type="Proteomes" id="UP000516280">
    <property type="component" value="Chromosome"/>
</dbReference>
<proteinExistence type="predicted"/>
<sequence length="136" mass="15749">MSKELVGKFLPLGSMLKLKGTEDDNLLYFVVARAIKENEAAEIVPRYKVAPHPYGDIPTKAVFSIESTQINEVLFEAYEDEQDKTFLDDLIYQIRHAPKQAVKQEQETEIGKVDKLSEANERELLIQDPFYKFRKR</sequence>
<evidence type="ECO:0000313" key="3">
    <source>
        <dbReference type="Proteomes" id="UP000516280"/>
    </source>
</evidence>
<gene>
    <name evidence="1" type="ORF">BHS01_02305</name>
    <name evidence="2" type="ORF">BHS01_06410</name>
</gene>